<keyword evidence="3" id="KW-1185">Reference proteome</keyword>
<accession>A0A7I7XYI9</accession>
<gene>
    <name evidence="2" type="ORF">MCNF_30150</name>
</gene>
<dbReference type="Proteomes" id="UP000466931">
    <property type="component" value="Chromosome"/>
</dbReference>
<reference evidence="2" key="1">
    <citation type="journal article" date="2019" name="Emerg. Microbes Infect.">
        <title>Comprehensive subspecies identification of 175 nontuberculous mycobacteria species based on 7547 genomic profiles.</title>
        <authorList>
            <person name="Matsumoto Y."/>
            <person name="Kinjo T."/>
            <person name="Motooka D."/>
            <person name="Nabeya D."/>
            <person name="Jung N."/>
            <person name="Uechi K."/>
            <person name="Horii T."/>
            <person name="Iida T."/>
            <person name="Fujita J."/>
            <person name="Nakamura S."/>
        </authorList>
    </citation>
    <scope>NUCLEOTIDE SEQUENCE [LARGE SCALE GENOMIC DNA]</scope>
    <source>
        <strain evidence="2">JCM 13671</strain>
    </source>
</reference>
<name>A0A7I7XYI9_9MYCO</name>
<organism evidence="2 3">
    <name type="scientific">Mycolicibacterium confluentis</name>
    <dbReference type="NCBI Taxonomy" id="28047"/>
    <lineage>
        <taxon>Bacteria</taxon>
        <taxon>Bacillati</taxon>
        <taxon>Actinomycetota</taxon>
        <taxon>Actinomycetes</taxon>
        <taxon>Mycobacteriales</taxon>
        <taxon>Mycobacteriaceae</taxon>
        <taxon>Mycolicibacterium</taxon>
    </lineage>
</organism>
<dbReference type="EMBL" id="AP022612">
    <property type="protein sequence ID" value="BBZ34410.1"/>
    <property type="molecule type" value="Genomic_DNA"/>
</dbReference>
<dbReference type="InterPro" id="IPR019692">
    <property type="entry name" value="CFP-6_PH"/>
</dbReference>
<sequence>MAGMAAATHAPVVIRISPMAHFAAAVLAGAMMLPILALPWLAPLLLIPAAASFAVVRLRTVASDADVTTRGLLRSTTVGWDQIEGLKFVKGSWARATLVGGGEITLPAVSFSTLPLLAQASGGRVPNPYE</sequence>
<dbReference type="OrthoDB" id="5190396at2"/>
<proteinExistence type="predicted"/>
<evidence type="ECO:0000313" key="2">
    <source>
        <dbReference type="EMBL" id="BBZ34410.1"/>
    </source>
</evidence>
<evidence type="ECO:0000259" key="1">
    <source>
        <dbReference type="Pfam" id="PF10756"/>
    </source>
</evidence>
<protein>
    <recommendedName>
        <fullName evidence="1">Low molecular weight protein antigen 6 PH domain-containing protein</fullName>
    </recommendedName>
</protein>
<evidence type="ECO:0000313" key="3">
    <source>
        <dbReference type="Proteomes" id="UP000466931"/>
    </source>
</evidence>
<reference evidence="2" key="2">
    <citation type="submission" date="2020-02" db="EMBL/GenBank/DDBJ databases">
        <authorList>
            <person name="Matsumoto Y."/>
            <person name="Motooka D."/>
            <person name="Nakamura S."/>
        </authorList>
    </citation>
    <scope>NUCLEOTIDE SEQUENCE</scope>
    <source>
        <strain evidence="2">JCM 13671</strain>
    </source>
</reference>
<dbReference type="AlphaFoldDB" id="A0A7I7XYI9"/>
<feature type="domain" description="Low molecular weight protein antigen 6 PH" evidence="1">
    <location>
        <begin position="57"/>
        <end position="127"/>
    </location>
</feature>
<dbReference type="Pfam" id="PF10756">
    <property type="entry name" value="bPH_6"/>
    <property type="match status" value="1"/>
</dbReference>